<dbReference type="PANTHER" id="PTHR42973:SF39">
    <property type="entry name" value="FAD-BINDING PCMH-TYPE DOMAIN-CONTAINING PROTEIN"/>
    <property type="match status" value="1"/>
</dbReference>
<feature type="domain" description="FAD-binding PCMH-type" evidence="6">
    <location>
        <begin position="85"/>
        <end position="255"/>
    </location>
</feature>
<dbReference type="EMBL" id="UINC01072671">
    <property type="protein sequence ID" value="SVC08477.1"/>
    <property type="molecule type" value="Genomic_DNA"/>
</dbReference>
<dbReference type="InterPro" id="IPR016169">
    <property type="entry name" value="FAD-bd_PCMH_sub2"/>
</dbReference>
<comment type="similarity">
    <text evidence="2">Belongs to the oxygen-dependent FAD-linked oxidoreductase family.</text>
</comment>
<evidence type="ECO:0000313" key="7">
    <source>
        <dbReference type="EMBL" id="SVC08477.1"/>
    </source>
</evidence>
<evidence type="ECO:0000256" key="1">
    <source>
        <dbReference type="ARBA" id="ARBA00001974"/>
    </source>
</evidence>
<keyword evidence="4" id="KW-0274">FAD</keyword>
<reference evidence="7" key="1">
    <citation type="submission" date="2018-05" db="EMBL/GenBank/DDBJ databases">
        <authorList>
            <person name="Lanie J.A."/>
            <person name="Ng W.-L."/>
            <person name="Kazmierczak K.M."/>
            <person name="Andrzejewski T.M."/>
            <person name="Davidsen T.M."/>
            <person name="Wayne K.J."/>
            <person name="Tettelin H."/>
            <person name="Glass J.I."/>
            <person name="Rusch D."/>
            <person name="Podicherti R."/>
            <person name="Tsui H.-C.T."/>
            <person name="Winkler M.E."/>
        </authorList>
    </citation>
    <scope>NUCLEOTIDE SEQUENCE</scope>
</reference>
<evidence type="ECO:0000256" key="3">
    <source>
        <dbReference type="ARBA" id="ARBA00022630"/>
    </source>
</evidence>
<dbReference type="AlphaFoldDB" id="A0A382JB22"/>
<dbReference type="Gene3D" id="3.30.465.10">
    <property type="match status" value="1"/>
</dbReference>
<organism evidence="7">
    <name type="scientific">marine metagenome</name>
    <dbReference type="NCBI Taxonomy" id="408172"/>
    <lineage>
        <taxon>unclassified sequences</taxon>
        <taxon>metagenomes</taxon>
        <taxon>ecological metagenomes</taxon>
    </lineage>
</organism>
<evidence type="ECO:0000256" key="5">
    <source>
        <dbReference type="ARBA" id="ARBA00023002"/>
    </source>
</evidence>
<gene>
    <name evidence="7" type="ORF">METZ01_LOCUS261331</name>
</gene>
<protein>
    <recommendedName>
        <fullName evidence="6">FAD-binding PCMH-type domain-containing protein</fullName>
    </recommendedName>
</protein>
<dbReference type="GO" id="GO:0071949">
    <property type="term" value="F:FAD binding"/>
    <property type="evidence" value="ECO:0007669"/>
    <property type="project" value="InterPro"/>
</dbReference>
<dbReference type="GO" id="GO:0016491">
    <property type="term" value="F:oxidoreductase activity"/>
    <property type="evidence" value="ECO:0007669"/>
    <property type="project" value="UniProtKB-KW"/>
</dbReference>
<dbReference type="InterPro" id="IPR016167">
    <property type="entry name" value="FAD-bd_PCMH_sub1"/>
</dbReference>
<name>A0A382JB22_9ZZZZ</name>
<evidence type="ECO:0000259" key="6">
    <source>
        <dbReference type="PROSITE" id="PS51387"/>
    </source>
</evidence>
<feature type="non-terminal residue" evidence="7">
    <location>
        <position position="316"/>
    </location>
</feature>
<proteinExistence type="inferred from homology"/>
<dbReference type="Gene3D" id="3.40.462.20">
    <property type="match status" value="1"/>
</dbReference>
<dbReference type="SUPFAM" id="SSF56176">
    <property type="entry name" value="FAD-binding/transporter-associated domain-like"/>
    <property type="match status" value="1"/>
</dbReference>
<dbReference type="InterPro" id="IPR006094">
    <property type="entry name" value="Oxid_FAD_bind_N"/>
</dbReference>
<evidence type="ECO:0000256" key="4">
    <source>
        <dbReference type="ARBA" id="ARBA00022827"/>
    </source>
</evidence>
<keyword evidence="3" id="KW-0285">Flavoprotein</keyword>
<dbReference type="PANTHER" id="PTHR42973">
    <property type="entry name" value="BINDING OXIDOREDUCTASE, PUTATIVE (AFU_ORTHOLOGUE AFUA_1G17690)-RELATED"/>
    <property type="match status" value="1"/>
</dbReference>
<sequence>MKRRTFCQSSLAAAAAVTSPIGRVLAAGGKIAAFVPEIQAVSRAGGEVVLTEAEVREFGESLYGQLLMPGNDGYDQARIIWNGMFDQRPALIAHCAGVTDVMNAVDFSRTHDLLIAVRGGGHSISGKSSCNGGIMIDLSPMQGVRVDPLTRTARVQAGVLLNKLDHEAQRFGLAVTTGTTSHTGLAGLTLGGGLGRLGRVFGLTCDNLLSADIVTADGQYRHLSADENTDLFWGIRGGGGNFGIVTSFEYQLHPFGPDFLGGALIYPISQMKDVLNFYSEFSLTAPDELNVGAVTTIPPNGKGMIIIGILYAGDDA</sequence>
<dbReference type="Pfam" id="PF01565">
    <property type="entry name" value="FAD_binding_4"/>
    <property type="match status" value="1"/>
</dbReference>
<evidence type="ECO:0000256" key="2">
    <source>
        <dbReference type="ARBA" id="ARBA00005466"/>
    </source>
</evidence>
<dbReference type="InterPro" id="IPR006093">
    <property type="entry name" value="Oxy_OxRdtase_FAD_BS"/>
</dbReference>
<dbReference type="PROSITE" id="PS00862">
    <property type="entry name" value="OX2_COVAL_FAD"/>
    <property type="match status" value="1"/>
</dbReference>
<dbReference type="InterPro" id="IPR036318">
    <property type="entry name" value="FAD-bd_PCMH-like_sf"/>
</dbReference>
<dbReference type="InterPro" id="IPR050416">
    <property type="entry name" value="FAD-linked_Oxidoreductase"/>
</dbReference>
<keyword evidence="5" id="KW-0560">Oxidoreductase</keyword>
<comment type="cofactor">
    <cofactor evidence="1">
        <name>FAD</name>
        <dbReference type="ChEBI" id="CHEBI:57692"/>
    </cofactor>
</comment>
<accession>A0A382JB22</accession>
<dbReference type="InterPro" id="IPR016166">
    <property type="entry name" value="FAD-bd_PCMH"/>
</dbReference>
<dbReference type="Gene3D" id="3.30.43.10">
    <property type="entry name" value="Uridine Diphospho-n-acetylenolpyruvylglucosamine Reductase, domain 2"/>
    <property type="match status" value="1"/>
</dbReference>
<dbReference type="PROSITE" id="PS51387">
    <property type="entry name" value="FAD_PCMH"/>
    <property type="match status" value="1"/>
</dbReference>